<dbReference type="InterPro" id="IPR029068">
    <property type="entry name" value="Glyas_Bleomycin-R_OHBP_Dase"/>
</dbReference>
<dbReference type="Proteomes" id="UP001403385">
    <property type="component" value="Unassembled WGS sequence"/>
</dbReference>
<proteinExistence type="predicted"/>
<dbReference type="RefSeq" id="WP_346823392.1">
    <property type="nucleotide sequence ID" value="NZ_JBDKWZ010000015.1"/>
</dbReference>
<dbReference type="Gene3D" id="3.10.180.10">
    <property type="entry name" value="2,3-Dihydroxybiphenyl 1,2-Dioxygenase, domain 1"/>
    <property type="match status" value="1"/>
</dbReference>
<dbReference type="InterPro" id="IPR053863">
    <property type="entry name" value="Glyoxy/Ble-like_N"/>
</dbReference>
<dbReference type="SUPFAM" id="SSF54593">
    <property type="entry name" value="Glyoxalase/Bleomycin resistance protein/Dihydroxybiphenyl dioxygenase"/>
    <property type="match status" value="1"/>
</dbReference>
<organism evidence="2 3">
    <name type="scientific">Rapidithrix thailandica</name>
    <dbReference type="NCBI Taxonomy" id="413964"/>
    <lineage>
        <taxon>Bacteria</taxon>
        <taxon>Pseudomonadati</taxon>
        <taxon>Bacteroidota</taxon>
        <taxon>Cytophagia</taxon>
        <taxon>Cytophagales</taxon>
        <taxon>Flammeovirgaceae</taxon>
        <taxon>Rapidithrix</taxon>
    </lineage>
</organism>
<evidence type="ECO:0000259" key="1">
    <source>
        <dbReference type="Pfam" id="PF22677"/>
    </source>
</evidence>
<feature type="domain" description="Glyoxalase/Bleomycin resistance-like N-terminal" evidence="1">
    <location>
        <begin position="5"/>
        <end position="43"/>
    </location>
</feature>
<sequence length="133" mass="15007">MATKIFVNLPVQDLNKSKEFFNQIGYSFNDQFSDETTACMVVSEDIYVMLLTHAKFKQFTPKQVADASKTSEVLTCLSADSKAQVDTLVEKALNAGATEVRDPQDYGFMYGRSFNDLDGHIWEIMWMDPSAVK</sequence>
<dbReference type="Pfam" id="PF22677">
    <property type="entry name" value="Ble-like_N"/>
    <property type="match status" value="1"/>
</dbReference>
<dbReference type="AlphaFoldDB" id="A0AAW9SFN6"/>
<reference evidence="2 3" key="1">
    <citation type="submission" date="2024-04" db="EMBL/GenBank/DDBJ databases">
        <title>Novel genus in family Flammeovirgaceae.</title>
        <authorList>
            <person name="Nguyen T.H."/>
            <person name="Vuong T.Q."/>
            <person name="Le H."/>
            <person name="Kim S.-G."/>
        </authorList>
    </citation>
    <scope>NUCLEOTIDE SEQUENCE [LARGE SCALE GENOMIC DNA]</scope>
    <source>
        <strain evidence="2 3">JCM 23209</strain>
    </source>
</reference>
<keyword evidence="3" id="KW-1185">Reference proteome</keyword>
<evidence type="ECO:0000313" key="2">
    <source>
        <dbReference type="EMBL" id="MEN7550610.1"/>
    </source>
</evidence>
<name>A0AAW9SFN6_9BACT</name>
<evidence type="ECO:0000313" key="3">
    <source>
        <dbReference type="Proteomes" id="UP001403385"/>
    </source>
</evidence>
<protein>
    <submittedName>
        <fullName evidence="2">VOC family protein</fullName>
    </submittedName>
</protein>
<accession>A0AAW9SFN6</accession>
<dbReference type="PANTHER" id="PTHR36503">
    <property type="entry name" value="BLR2520 PROTEIN"/>
    <property type="match status" value="1"/>
</dbReference>
<dbReference type="CDD" id="cd09012">
    <property type="entry name" value="VOC_like"/>
    <property type="match status" value="1"/>
</dbReference>
<dbReference type="EMBL" id="JBDKWZ010000015">
    <property type="protein sequence ID" value="MEN7550610.1"/>
    <property type="molecule type" value="Genomic_DNA"/>
</dbReference>
<gene>
    <name evidence="2" type="ORF">AAG747_22010</name>
</gene>
<dbReference type="PANTHER" id="PTHR36503:SF2">
    <property type="entry name" value="BLR2408 PROTEIN"/>
    <property type="match status" value="1"/>
</dbReference>
<comment type="caution">
    <text evidence="2">The sequence shown here is derived from an EMBL/GenBank/DDBJ whole genome shotgun (WGS) entry which is preliminary data.</text>
</comment>